<evidence type="ECO:0000313" key="4">
    <source>
        <dbReference type="Proteomes" id="UP000567922"/>
    </source>
</evidence>
<feature type="compositionally biased region" description="Low complexity" evidence="1">
    <location>
        <begin position="64"/>
        <end position="74"/>
    </location>
</feature>
<feature type="signal peptide" evidence="2">
    <location>
        <begin position="1"/>
        <end position="27"/>
    </location>
</feature>
<reference evidence="3 4" key="1">
    <citation type="submission" date="2020-08" db="EMBL/GenBank/DDBJ databases">
        <title>Sequencing the genomes of 1000 actinobacteria strains.</title>
        <authorList>
            <person name="Klenk H.-P."/>
        </authorList>
    </citation>
    <scope>NUCLEOTIDE SEQUENCE [LARGE SCALE GENOMIC DNA]</scope>
    <source>
        <strain evidence="3 4">DSM 45258</strain>
    </source>
</reference>
<dbReference type="Proteomes" id="UP000567922">
    <property type="component" value="Unassembled WGS sequence"/>
</dbReference>
<proteinExistence type="predicted"/>
<keyword evidence="4" id="KW-1185">Reference proteome</keyword>
<dbReference type="RefSeq" id="WP_157095455.1">
    <property type="nucleotide sequence ID" value="NZ_BDDI01000032.1"/>
</dbReference>
<accession>A0A839RU27</accession>
<feature type="region of interest" description="Disordered" evidence="1">
    <location>
        <begin position="49"/>
        <end position="74"/>
    </location>
</feature>
<feature type="chain" id="PRO_5038712546" description="Lipoprotein" evidence="2">
    <location>
        <begin position="28"/>
        <end position="233"/>
    </location>
</feature>
<dbReference type="PROSITE" id="PS51257">
    <property type="entry name" value="PROKAR_LIPOPROTEIN"/>
    <property type="match status" value="1"/>
</dbReference>
<evidence type="ECO:0000256" key="1">
    <source>
        <dbReference type="SAM" id="MobiDB-lite"/>
    </source>
</evidence>
<dbReference type="EMBL" id="JACHWS010000006">
    <property type="protein sequence ID" value="MBB3040060.1"/>
    <property type="molecule type" value="Genomic_DNA"/>
</dbReference>
<evidence type="ECO:0008006" key="5">
    <source>
        <dbReference type="Google" id="ProtNLM"/>
    </source>
</evidence>
<dbReference type="AlphaFoldDB" id="A0A839RU27"/>
<name>A0A839RU27_9ACTN</name>
<sequence length="233" mass="24306">MNKTRLTGSVRTAGSGAAALMATVVLAGCGTQAPPVEGAHLENSPAATGLMQSEPAGEGREGGAETPDPGADGDVVVSAGDAGAVLVRLDGGVLTLIDVVPEPSWEQVKLEQEPGEIEVDFVRGADTVEVEIEIDDGRLDIEIDTKTPATDGERIYSLEGAGSVTIDVRAGFVSLISVDVTDGWVASVDEDELREGEVEIDLRNSATGQTVEFDVEVDDGRLEVDRTYTSPLR</sequence>
<organism evidence="3 4">
    <name type="scientific">Hoyosella altamirensis</name>
    <dbReference type="NCBI Taxonomy" id="616997"/>
    <lineage>
        <taxon>Bacteria</taxon>
        <taxon>Bacillati</taxon>
        <taxon>Actinomycetota</taxon>
        <taxon>Actinomycetes</taxon>
        <taxon>Mycobacteriales</taxon>
        <taxon>Hoyosellaceae</taxon>
        <taxon>Hoyosella</taxon>
    </lineage>
</organism>
<evidence type="ECO:0000256" key="2">
    <source>
        <dbReference type="SAM" id="SignalP"/>
    </source>
</evidence>
<evidence type="ECO:0000313" key="3">
    <source>
        <dbReference type="EMBL" id="MBB3040060.1"/>
    </source>
</evidence>
<comment type="caution">
    <text evidence="3">The sequence shown here is derived from an EMBL/GenBank/DDBJ whole genome shotgun (WGS) entry which is preliminary data.</text>
</comment>
<protein>
    <recommendedName>
        <fullName evidence="5">Lipoprotein</fullName>
    </recommendedName>
</protein>
<keyword evidence="2" id="KW-0732">Signal</keyword>
<dbReference type="OrthoDB" id="3788529at2"/>
<gene>
    <name evidence="3" type="ORF">FHU29_004555</name>
</gene>